<dbReference type="PANTHER" id="PTHR35335">
    <property type="entry name" value="UPF0716 PROTEIN FXSA"/>
    <property type="match status" value="1"/>
</dbReference>
<evidence type="ECO:0000313" key="4">
    <source>
        <dbReference type="Proteomes" id="UP001500837"/>
    </source>
</evidence>
<proteinExistence type="predicted"/>
<reference evidence="3 4" key="1">
    <citation type="journal article" date="2019" name="Int. J. Syst. Evol. Microbiol.">
        <title>The Global Catalogue of Microorganisms (GCM) 10K type strain sequencing project: providing services to taxonomists for standard genome sequencing and annotation.</title>
        <authorList>
            <consortium name="The Broad Institute Genomics Platform"/>
            <consortium name="The Broad Institute Genome Sequencing Center for Infectious Disease"/>
            <person name="Wu L."/>
            <person name="Ma J."/>
        </authorList>
    </citation>
    <scope>NUCLEOTIDE SEQUENCE [LARGE SCALE GENOMIC DNA]</scope>
    <source>
        <strain evidence="3 4">JCM 16330</strain>
    </source>
</reference>
<evidence type="ECO:0000313" key="3">
    <source>
        <dbReference type="EMBL" id="GAA0298126.1"/>
    </source>
</evidence>
<keyword evidence="2" id="KW-1133">Transmembrane helix</keyword>
<dbReference type="AlphaFoldDB" id="A0AAV3S6N8"/>
<name>A0AAV3S6N8_9EURY</name>
<accession>A0AAV3S6N8</accession>
<keyword evidence="2" id="KW-0812">Transmembrane</keyword>
<keyword evidence="4" id="KW-1185">Reference proteome</keyword>
<feature type="compositionally biased region" description="Acidic residues" evidence="1">
    <location>
        <begin position="171"/>
        <end position="187"/>
    </location>
</feature>
<dbReference type="PANTHER" id="PTHR35335:SF1">
    <property type="entry name" value="UPF0716 PROTEIN FXSA"/>
    <property type="match status" value="1"/>
</dbReference>
<protein>
    <submittedName>
        <fullName evidence="3">Membrane protein FxsA</fullName>
    </submittedName>
</protein>
<feature type="transmembrane region" description="Helical" evidence="2">
    <location>
        <begin position="27"/>
        <end position="47"/>
    </location>
</feature>
<dbReference type="Pfam" id="PF04186">
    <property type="entry name" value="FxsA"/>
    <property type="match status" value="1"/>
</dbReference>
<dbReference type="RefSeq" id="WP_211312317.1">
    <property type="nucleotide sequence ID" value="NZ_BAAABL010000041.1"/>
</dbReference>
<comment type="caution">
    <text evidence="3">The sequence shown here is derived from an EMBL/GenBank/DDBJ whole genome shotgun (WGS) entry which is preliminary data.</text>
</comment>
<keyword evidence="2" id="KW-0472">Membrane</keyword>
<sequence length="194" mass="20005">MAKRLIAGLLLIPLADALLLVASSAFLDWRLIVALVVLTGLLGMLAVRAEGRHTLRRIQRSLARGEPPTDELVDGGLLVAAGAFLLTPGFVTDAVGFILVFPPTRRLVRGVVKSRYVVPKMDQFTGGFATGNVYTFGFPGGNDDGGMGPMGGNGPGPGGSGPSGGSTGGDDTVDLGDDAYDVDFDDENGGRTSN</sequence>
<organism evidence="3 4">
    <name type="scientific">Halarchaeum salinum</name>
    <dbReference type="NCBI Taxonomy" id="489912"/>
    <lineage>
        <taxon>Archaea</taxon>
        <taxon>Methanobacteriati</taxon>
        <taxon>Methanobacteriota</taxon>
        <taxon>Stenosarchaea group</taxon>
        <taxon>Halobacteria</taxon>
        <taxon>Halobacteriales</taxon>
        <taxon>Halobacteriaceae</taxon>
    </lineage>
</organism>
<dbReference type="NCBIfam" id="NF008528">
    <property type="entry name" value="PRK11463.1-2"/>
    <property type="match status" value="1"/>
</dbReference>
<dbReference type="EMBL" id="BAAABL010000041">
    <property type="protein sequence ID" value="GAA0298126.1"/>
    <property type="molecule type" value="Genomic_DNA"/>
</dbReference>
<feature type="compositionally biased region" description="Gly residues" evidence="1">
    <location>
        <begin position="145"/>
        <end position="168"/>
    </location>
</feature>
<gene>
    <name evidence="3" type="primary">fxsA</name>
    <name evidence="3" type="ORF">GCM10009066_10450</name>
</gene>
<feature type="region of interest" description="Disordered" evidence="1">
    <location>
        <begin position="145"/>
        <end position="194"/>
    </location>
</feature>
<dbReference type="GO" id="GO:0016020">
    <property type="term" value="C:membrane"/>
    <property type="evidence" value="ECO:0007669"/>
    <property type="project" value="InterPro"/>
</dbReference>
<dbReference type="Proteomes" id="UP001500837">
    <property type="component" value="Unassembled WGS sequence"/>
</dbReference>
<dbReference type="InterPro" id="IPR007313">
    <property type="entry name" value="FxsA"/>
</dbReference>
<evidence type="ECO:0000256" key="1">
    <source>
        <dbReference type="SAM" id="MobiDB-lite"/>
    </source>
</evidence>
<evidence type="ECO:0000256" key="2">
    <source>
        <dbReference type="SAM" id="Phobius"/>
    </source>
</evidence>